<dbReference type="InterPro" id="IPR044974">
    <property type="entry name" value="Disease_R_plants"/>
</dbReference>
<dbReference type="PANTHER" id="PTHR23155:SF1095">
    <property type="entry name" value="OS05G0250700 PROTEIN"/>
    <property type="match status" value="1"/>
</dbReference>
<dbReference type="Gene3D" id="3.40.50.300">
    <property type="entry name" value="P-loop containing nucleotide triphosphate hydrolases"/>
    <property type="match status" value="1"/>
</dbReference>
<dbReference type="PANTHER" id="PTHR23155">
    <property type="entry name" value="DISEASE RESISTANCE PROTEIN RP"/>
    <property type="match status" value="1"/>
</dbReference>
<dbReference type="AlphaFoldDB" id="A0A9R0WYL3"/>
<dbReference type="GO" id="GO:0043531">
    <property type="term" value="F:ADP binding"/>
    <property type="evidence" value="ECO:0007669"/>
    <property type="project" value="InterPro"/>
</dbReference>
<keyword evidence="2" id="KW-0611">Plant defense</keyword>
<protein>
    <recommendedName>
        <fullName evidence="8">NB-ARC domain-containing protein</fullName>
    </recommendedName>
</protein>
<evidence type="ECO:0000259" key="3">
    <source>
        <dbReference type="Pfam" id="PF00931"/>
    </source>
</evidence>
<gene>
    <name evidence="6" type="ORF">TRITD_5Bv1G009460</name>
</gene>
<evidence type="ECO:0000259" key="4">
    <source>
        <dbReference type="Pfam" id="PF23559"/>
    </source>
</evidence>
<dbReference type="InterPro" id="IPR036388">
    <property type="entry name" value="WH-like_DNA-bd_sf"/>
</dbReference>
<dbReference type="Gramene" id="TRITD5Bv1G009460.1">
    <property type="protein sequence ID" value="TRITD5Bv1G009460.1"/>
    <property type="gene ID" value="TRITD5Bv1G009460"/>
</dbReference>
<dbReference type="InterPro" id="IPR042197">
    <property type="entry name" value="Apaf_helical"/>
</dbReference>
<dbReference type="InterPro" id="IPR055414">
    <property type="entry name" value="LRR_R13L4/SHOC2-like"/>
</dbReference>
<dbReference type="EMBL" id="LT934120">
    <property type="protein sequence ID" value="VAI26811.1"/>
    <property type="molecule type" value="Genomic_DNA"/>
</dbReference>
<keyword evidence="1" id="KW-0677">Repeat</keyword>
<dbReference type="OMA" id="ERSGHIC"/>
<dbReference type="Pfam" id="PF00931">
    <property type="entry name" value="NB-ARC"/>
    <property type="match status" value="1"/>
</dbReference>
<name>A0A9R0WYL3_TRITD</name>
<reference evidence="6 7" key="1">
    <citation type="submission" date="2017-09" db="EMBL/GenBank/DDBJ databases">
        <authorList>
            <consortium name="International Durum Wheat Genome Sequencing Consortium (IDWGSC)"/>
            <person name="Milanesi L."/>
        </authorList>
    </citation>
    <scope>NUCLEOTIDE SEQUENCE [LARGE SCALE GENOMIC DNA]</scope>
    <source>
        <strain evidence="7">cv. Svevo</strain>
    </source>
</reference>
<dbReference type="Pfam" id="PF23598">
    <property type="entry name" value="LRR_14"/>
    <property type="match status" value="1"/>
</dbReference>
<dbReference type="SUPFAM" id="SSF52058">
    <property type="entry name" value="L domain-like"/>
    <property type="match status" value="1"/>
</dbReference>
<proteinExistence type="predicted"/>
<evidence type="ECO:0000259" key="5">
    <source>
        <dbReference type="Pfam" id="PF23598"/>
    </source>
</evidence>
<evidence type="ECO:0000256" key="2">
    <source>
        <dbReference type="ARBA" id="ARBA00022821"/>
    </source>
</evidence>
<organism evidence="6 7">
    <name type="scientific">Triticum turgidum subsp. durum</name>
    <name type="common">Durum wheat</name>
    <name type="synonym">Triticum durum</name>
    <dbReference type="NCBI Taxonomy" id="4567"/>
    <lineage>
        <taxon>Eukaryota</taxon>
        <taxon>Viridiplantae</taxon>
        <taxon>Streptophyta</taxon>
        <taxon>Embryophyta</taxon>
        <taxon>Tracheophyta</taxon>
        <taxon>Spermatophyta</taxon>
        <taxon>Magnoliopsida</taxon>
        <taxon>Liliopsida</taxon>
        <taxon>Poales</taxon>
        <taxon>Poaceae</taxon>
        <taxon>BOP clade</taxon>
        <taxon>Pooideae</taxon>
        <taxon>Triticodae</taxon>
        <taxon>Triticeae</taxon>
        <taxon>Triticinae</taxon>
        <taxon>Triticum</taxon>
    </lineage>
</organism>
<dbReference type="InterPro" id="IPR002182">
    <property type="entry name" value="NB-ARC"/>
</dbReference>
<dbReference type="GO" id="GO:0002758">
    <property type="term" value="P:innate immune response-activating signaling pathway"/>
    <property type="evidence" value="ECO:0007669"/>
    <property type="project" value="UniProtKB-ARBA"/>
</dbReference>
<dbReference type="InterPro" id="IPR027417">
    <property type="entry name" value="P-loop_NTPase"/>
</dbReference>
<dbReference type="GO" id="GO:0042742">
    <property type="term" value="P:defense response to bacterium"/>
    <property type="evidence" value="ECO:0007669"/>
    <property type="project" value="UniProtKB-ARBA"/>
</dbReference>
<feature type="domain" description="NB-ARC" evidence="3">
    <location>
        <begin position="1"/>
        <end position="65"/>
    </location>
</feature>
<sequence>MDDVWNQGAWENVLRTPILNATDTQPGSRVLVTSRNIDVVRSMGASILRVDTQNNEDAWCLLKKQLPQPEIGVRSDFDELKDIGMKIVKKCDGLPLAIKVKGGLLSKRDPKERVWEIVLHKNLGWNEEDRSREELSYSVGLSYDDLSPELKQCFLYYSLLPKGSGFEKDRVISMWISEGFVQHDGRSESGEFDLEEIGAEYHRELVDRNLLEPDDSAESIWEYTLHDVVCSLAQFMSKEEAFMVHKDQVDITNLLSENKYFCHLSVNATHSDLEWTILEKQKRLRTLLLIGCEIQPGGSLANFANLRVLDISSKESDWLVDSLGELRHLTYLSFSYTDISMLPGDIDKMRLLEHIQLKGCTKLEKAS</sequence>
<dbReference type="InterPro" id="IPR058922">
    <property type="entry name" value="WHD_DRP"/>
</dbReference>
<dbReference type="Gene3D" id="1.10.10.10">
    <property type="entry name" value="Winged helix-like DNA-binding domain superfamily/Winged helix DNA-binding domain"/>
    <property type="match status" value="1"/>
</dbReference>
<evidence type="ECO:0000313" key="7">
    <source>
        <dbReference type="Proteomes" id="UP000324705"/>
    </source>
</evidence>
<evidence type="ECO:0008006" key="8">
    <source>
        <dbReference type="Google" id="ProtNLM"/>
    </source>
</evidence>
<dbReference type="Gene3D" id="3.80.10.10">
    <property type="entry name" value="Ribonuclease Inhibitor"/>
    <property type="match status" value="1"/>
</dbReference>
<dbReference type="GO" id="GO:0009626">
    <property type="term" value="P:plant-type hypersensitive response"/>
    <property type="evidence" value="ECO:0007669"/>
    <property type="project" value="UniProtKB-ARBA"/>
</dbReference>
<feature type="domain" description="Disease resistance protein winged helix" evidence="4">
    <location>
        <begin position="160"/>
        <end position="233"/>
    </location>
</feature>
<feature type="domain" description="Disease resistance R13L4/SHOC-2-like LRR" evidence="5">
    <location>
        <begin position="284"/>
        <end position="360"/>
    </location>
</feature>
<dbReference type="Gene3D" id="1.10.8.430">
    <property type="entry name" value="Helical domain of apoptotic protease-activating factors"/>
    <property type="match status" value="1"/>
</dbReference>
<dbReference type="InterPro" id="IPR032675">
    <property type="entry name" value="LRR_dom_sf"/>
</dbReference>
<evidence type="ECO:0000313" key="6">
    <source>
        <dbReference type="EMBL" id="VAI26811.1"/>
    </source>
</evidence>
<dbReference type="Pfam" id="PF23559">
    <property type="entry name" value="WHD_DRP"/>
    <property type="match status" value="1"/>
</dbReference>
<accession>A0A9R0WYL3</accession>
<dbReference type="Proteomes" id="UP000324705">
    <property type="component" value="Chromosome 5B"/>
</dbReference>
<evidence type="ECO:0000256" key="1">
    <source>
        <dbReference type="ARBA" id="ARBA00022737"/>
    </source>
</evidence>
<dbReference type="SUPFAM" id="SSF52540">
    <property type="entry name" value="P-loop containing nucleoside triphosphate hydrolases"/>
    <property type="match status" value="1"/>
</dbReference>
<keyword evidence="7" id="KW-1185">Reference proteome</keyword>
<dbReference type="FunFam" id="1.10.10.10:FF:000322">
    <property type="entry name" value="Probable disease resistance protein At1g63360"/>
    <property type="match status" value="1"/>
</dbReference>